<keyword evidence="5" id="KW-1185">Reference proteome</keyword>
<accession>A0A1J6J3S9</accession>
<organism evidence="4 5">
    <name type="scientific">Nicotiana attenuata</name>
    <name type="common">Coyote tobacco</name>
    <dbReference type="NCBI Taxonomy" id="49451"/>
    <lineage>
        <taxon>Eukaryota</taxon>
        <taxon>Viridiplantae</taxon>
        <taxon>Streptophyta</taxon>
        <taxon>Embryophyta</taxon>
        <taxon>Tracheophyta</taxon>
        <taxon>Spermatophyta</taxon>
        <taxon>Magnoliopsida</taxon>
        <taxon>eudicotyledons</taxon>
        <taxon>Gunneridae</taxon>
        <taxon>Pentapetalae</taxon>
        <taxon>asterids</taxon>
        <taxon>lamiids</taxon>
        <taxon>Solanales</taxon>
        <taxon>Solanaceae</taxon>
        <taxon>Nicotianoideae</taxon>
        <taxon>Nicotianeae</taxon>
        <taxon>Nicotiana</taxon>
    </lineage>
</organism>
<comment type="caution">
    <text evidence="4">The sequence shown here is derived from an EMBL/GenBank/DDBJ whole genome shotgun (WGS) entry which is preliminary data.</text>
</comment>
<evidence type="ECO:0000313" key="5">
    <source>
        <dbReference type="Proteomes" id="UP000187609"/>
    </source>
</evidence>
<dbReference type="InterPro" id="IPR058580">
    <property type="entry name" value="DUF2828"/>
</dbReference>
<evidence type="ECO:0000313" key="4">
    <source>
        <dbReference type="EMBL" id="OIT07344.1"/>
    </source>
</evidence>
<evidence type="ECO:0000259" key="2">
    <source>
        <dbReference type="Pfam" id="PF11443"/>
    </source>
</evidence>
<feature type="domain" description="DUF7788" evidence="3">
    <location>
        <begin position="376"/>
        <end position="433"/>
    </location>
</feature>
<feature type="domain" description="DUF7788" evidence="3">
    <location>
        <begin position="437"/>
        <end position="485"/>
    </location>
</feature>
<evidence type="ECO:0000256" key="1">
    <source>
        <dbReference type="SAM" id="MobiDB-lite"/>
    </source>
</evidence>
<feature type="compositionally biased region" description="Pro residues" evidence="1">
    <location>
        <begin position="10"/>
        <end position="36"/>
    </location>
</feature>
<dbReference type="Pfam" id="PF11443">
    <property type="entry name" value="DUF2828"/>
    <property type="match status" value="1"/>
</dbReference>
<dbReference type="EMBL" id="MJEQ01037183">
    <property type="protein sequence ID" value="OIT07344.1"/>
    <property type="molecule type" value="Genomic_DNA"/>
</dbReference>
<dbReference type="PANTHER" id="PTHR31373">
    <property type="entry name" value="OS06G0652100 PROTEIN"/>
    <property type="match status" value="1"/>
</dbReference>
<feature type="region of interest" description="Disordered" evidence="1">
    <location>
        <begin position="1"/>
        <end position="75"/>
    </location>
</feature>
<dbReference type="Proteomes" id="UP000187609">
    <property type="component" value="Unassembled WGS sequence"/>
</dbReference>
<proteinExistence type="predicted"/>
<evidence type="ECO:0000259" key="3">
    <source>
        <dbReference type="Pfam" id="PF25043"/>
    </source>
</evidence>
<sequence>MSYQHVHEGPYPPPGYGPPPPQPQGYPPPGMPPPPGFYGGGGYPPPPPPPGPNSYQGYFNDQYPPPPPQHTYHDQGGSYYYGDDNGCSSFLRGCLATLCCCCLLEECCYGANVVGYNTGQTYTGGYKQKNQLYCDYCKYKGHTRDVCNKLVGYPSDFKPRRKNFGRNATAAHVQMDNCTSPNKQMESAVPAALWLHSLHPKTLACNLESMSNFGYFKDLPEILYRLLEGADVRENAKKEREMRKLNGEPFRLRTLTAFGEPVRFRAQRTFGKPKLSDEEKVEIKKQKRMEMAKKAVERVASVAMELYKYMFLEHDGYRFEEYLEKVKQGKAKIAAGALLPHQIIREVKDWLTDDRVAELQWKRMVDDLSQKGKLKNCLAICDFSGSMWGTPRDVSVALGILVSELSEEPWKGKLITFSENPTLQLVEGEDLRSKDCDMEFDEASANPWETDYEAIVRKFREKGYGNCVPQIVFWNLRDSIATPVSCGCKPERSCTSEWFFQEFAETILGRK</sequence>
<feature type="domain" description="DUF2828" evidence="2">
    <location>
        <begin position="297"/>
        <end position="374"/>
    </location>
</feature>
<dbReference type="PANTHER" id="PTHR31373:SF17">
    <property type="entry name" value="OS06G0652100 PROTEIN"/>
    <property type="match status" value="1"/>
</dbReference>
<name>A0A1J6J3S9_NICAT</name>
<protein>
    <submittedName>
        <fullName evidence="4">Uncharacterized protein</fullName>
    </submittedName>
</protein>
<gene>
    <name evidence="4" type="ORF">A4A49_17621</name>
</gene>
<dbReference type="Gramene" id="OIT07344">
    <property type="protein sequence ID" value="OIT07344"/>
    <property type="gene ID" value="A4A49_17621"/>
</dbReference>
<dbReference type="InterPro" id="IPR011205">
    <property type="entry name" value="UCP015417_vWA"/>
</dbReference>
<reference evidence="4" key="1">
    <citation type="submission" date="2016-11" db="EMBL/GenBank/DDBJ databases">
        <title>The genome of Nicotiana attenuata.</title>
        <authorList>
            <person name="Xu S."/>
            <person name="Brockmoeller T."/>
            <person name="Gaquerel E."/>
            <person name="Navarro A."/>
            <person name="Kuhl H."/>
            <person name="Gase K."/>
            <person name="Ling Z."/>
            <person name="Zhou W."/>
            <person name="Kreitzer C."/>
            <person name="Stanke M."/>
            <person name="Tang H."/>
            <person name="Lyons E."/>
            <person name="Pandey P."/>
            <person name="Pandey S.P."/>
            <person name="Timmermann B."/>
            <person name="Baldwin I.T."/>
        </authorList>
    </citation>
    <scope>NUCLEOTIDE SEQUENCE [LARGE SCALE GENOMIC DNA]</scope>
    <source>
        <strain evidence="4">UT</strain>
    </source>
</reference>
<feature type="compositionally biased region" description="Pro residues" evidence="1">
    <location>
        <begin position="43"/>
        <end position="52"/>
    </location>
</feature>
<dbReference type="SUPFAM" id="SSF81995">
    <property type="entry name" value="beta-sandwich domain of Sec23/24"/>
    <property type="match status" value="1"/>
</dbReference>
<dbReference type="InterPro" id="IPR056690">
    <property type="entry name" value="DUF7788"/>
</dbReference>
<dbReference type="Pfam" id="PF25043">
    <property type="entry name" value="DUF7788"/>
    <property type="match status" value="2"/>
</dbReference>
<dbReference type="AlphaFoldDB" id="A0A1J6J3S9"/>